<accession>A0A7W8QRL2</accession>
<dbReference type="InterPro" id="IPR038765">
    <property type="entry name" value="Papain-like_cys_pep_sf"/>
</dbReference>
<dbReference type="GO" id="GO:0008234">
    <property type="term" value="F:cysteine-type peptidase activity"/>
    <property type="evidence" value="ECO:0007669"/>
    <property type="project" value="UniProtKB-KW"/>
</dbReference>
<evidence type="ECO:0000256" key="1">
    <source>
        <dbReference type="ARBA" id="ARBA00007074"/>
    </source>
</evidence>
<evidence type="ECO:0000313" key="8">
    <source>
        <dbReference type="Proteomes" id="UP000572635"/>
    </source>
</evidence>
<dbReference type="Pfam" id="PF00877">
    <property type="entry name" value="NLPC_P60"/>
    <property type="match status" value="1"/>
</dbReference>
<dbReference type="SUPFAM" id="SSF53955">
    <property type="entry name" value="Lysozyme-like"/>
    <property type="match status" value="1"/>
</dbReference>
<name>A0A7W8QRL2_9ACTN</name>
<dbReference type="EMBL" id="JACHDB010000002">
    <property type="protein sequence ID" value="MBB5435199.1"/>
    <property type="molecule type" value="Genomic_DNA"/>
</dbReference>
<dbReference type="RefSeq" id="WP_312893876.1">
    <property type="nucleotide sequence ID" value="NZ_BAAAJD010000117.1"/>
</dbReference>
<feature type="chain" id="PRO_5031162535" evidence="5">
    <location>
        <begin position="23"/>
        <end position="348"/>
    </location>
</feature>
<proteinExistence type="inferred from homology"/>
<evidence type="ECO:0000259" key="6">
    <source>
        <dbReference type="PROSITE" id="PS51935"/>
    </source>
</evidence>
<keyword evidence="3 7" id="KW-0378">Hydrolase</keyword>
<reference evidence="7 8" key="1">
    <citation type="submission" date="2020-08" db="EMBL/GenBank/DDBJ databases">
        <title>Sequencing the genomes of 1000 actinobacteria strains.</title>
        <authorList>
            <person name="Klenk H.-P."/>
        </authorList>
    </citation>
    <scope>NUCLEOTIDE SEQUENCE [LARGE SCALE GENOMIC DNA]</scope>
    <source>
        <strain evidence="7 8">DSM 44551</strain>
    </source>
</reference>
<dbReference type="PANTHER" id="PTHR47359:SF3">
    <property type="entry name" value="NLP_P60 DOMAIN-CONTAINING PROTEIN-RELATED"/>
    <property type="match status" value="1"/>
</dbReference>
<evidence type="ECO:0000313" key="7">
    <source>
        <dbReference type="EMBL" id="MBB5435199.1"/>
    </source>
</evidence>
<sequence>MLKVVAAAAGLLVLPVFITAMATPLLGQHGSGPNAATGLHPILVDAYTRAAVALPGIEPGCTGLTWAMIAGIAAVESDHAAGRDIAGNGDITPPVVGPRLDGSGVGGNLTPHHDTDGGRWDGDADYDRAVGVTQHLPANWAAYGRDGNGDGVADPHNAYDATLSTAVELCRSHPTAKVDFTDRAQLRGALFRYNRADWYVEDVLEAIDRYSAFNTTPTAVSGDGQGADAARWALQQVGWPYVWGGESREEGGFDCSGLVLAAWAHAGVDLPRVTTDQFTTGTPVELDELRPGDLLFYDTGGPGPPPAHVTMYVGEGQMVNAPSTGKKIRVEPVEGDYYSPRFMGARRP</sequence>
<dbReference type="SUPFAM" id="SSF54001">
    <property type="entry name" value="Cysteine proteinases"/>
    <property type="match status" value="1"/>
</dbReference>
<keyword evidence="2" id="KW-0645">Protease</keyword>
<feature type="domain" description="NlpC/P60" evidence="6">
    <location>
        <begin position="223"/>
        <end position="348"/>
    </location>
</feature>
<evidence type="ECO:0000256" key="5">
    <source>
        <dbReference type="SAM" id="SignalP"/>
    </source>
</evidence>
<dbReference type="InterPro" id="IPR051794">
    <property type="entry name" value="PG_Endopeptidase_C40"/>
</dbReference>
<comment type="caution">
    <text evidence="7">The sequence shown here is derived from an EMBL/GenBank/DDBJ whole genome shotgun (WGS) entry which is preliminary data.</text>
</comment>
<organism evidence="7 8">
    <name type="scientific">Nocardiopsis composta</name>
    <dbReference type="NCBI Taxonomy" id="157465"/>
    <lineage>
        <taxon>Bacteria</taxon>
        <taxon>Bacillati</taxon>
        <taxon>Actinomycetota</taxon>
        <taxon>Actinomycetes</taxon>
        <taxon>Streptosporangiales</taxon>
        <taxon>Nocardiopsidaceae</taxon>
        <taxon>Nocardiopsis</taxon>
    </lineage>
</organism>
<keyword evidence="8" id="KW-1185">Reference proteome</keyword>
<protein>
    <submittedName>
        <fullName evidence="7">Cell wall-associated NlpC family hydrolase</fullName>
    </submittedName>
</protein>
<gene>
    <name evidence="7" type="ORF">HDA36_005347</name>
</gene>
<dbReference type="AlphaFoldDB" id="A0A7W8QRL2"/>
<keyword evidence="5" id="KW-0732">Signal</keyword>
<dbReference type="Gene3D" id="3.90.1720.10">
    <property type="entry name" value="endopeptidase domain like (from Nostoc punctiforme)"/>
    <property type="match status" value="1"/>
</dbReference>
<keyword evidence="4" id="KW-0788">Thiol protease</keyword>
<comment type="similarity">
    <text evidence="1">Belongs to the peptidase C40 family.</text>
</comment>
<dbReference type="InterPro" id="IPR023346">
    <property type="entry name" value="Lysozyme-like_dom_sf"/>
</dbReference>
<dbReference type="GO" id="GO:0006508">
    <property type="term" value="P:proteolysis"/>
    <property type="evidence" value="ECO:0007669"/>
    <property type="project" value="UniProtKB-KW"/>
</dbReference>
<evidence type="ECO:0000256" key="4">
    <source>
        <dbReference type="ARBA" id="ARBA00022807"/>
    </source>
</evidence>
<dbReference type="PANTHER" id="PTHR47359">
    <property type="entry name" value="PEPTIDOGLYCAN DL-ENDOPEPTIDASE CWLO"/>
    <property type="match status" value="1"/>
</dbReference>
<dbReference type="InterPro" id="IPR000064">
    <property type="entry name" value="NLP_P60_dom"/>
</dbReference>
<dbReference type="CDD" id="cd13399">
    <property type="entry name" value="Slt35-like"/>
    <property type="match status" value="1"/>
</dbReference>
<evidence type="ECO:0000256" key="3">
    <source>
        <dbReference type="ARBA" id="ARBA00022801"/>
    </source>
</evidence>
<feature type="signal peptide" evidence="5">
    <location>
        <begin position="1"/>
        <end position="22"/>
    </location>
</feature>
<dbReference type="PROSITE" id="PS51935">
    <property type="entry name" value="NLPC_P60"/>
    <property type="match status" value="1"/>
</dbReference>
<dbReference type="Proteomes" id="UP000572635">
    <property type="component" value="Unassembled WGS sequence"/>
</dbReference>
<evidence type="ECO:0000256" key="2">
    <source>
        <dbReference type="ARBA" id="ARBA00022670"/>
    </source>
</evidence>